<evidence type="ECO:0000313" key="21">
    <source>
        <dbReference type="Proteomes" id="UP000199322"/>
    </source>
</evidence>
<name>A0A1G6NXF8_9BACT</name>
<comment type="catalytic activity">
    <reaction evidence="2">
        <text>adenosylcob(III)inamide phosphate + GTP + H(+) = adenosylcob(III)inamide-GDP + diphosphate</text>
        <dbReference type="Rhea" id="RHEA:22712"/>
        <dbReference type="ChEBI" id="CHEBI:15378"/>
        <dbReference type="ChEBI" id="CHEBI:33019"/>
        <dbReference type="ChEBI" id="CHEBI:37565"/>
        <dbReference type="ChEBI" id="CHEBI:58502"/>
        <dbReference type="ChEBI" id="CHEBI:60487"/>
        <dbReference type="EC" id="2.7.7.62"/>
    </reaction>
</comment>
<evidence type="ECO:0000313" key="20">
    <source>
        <dbReference type="EMBL" id="SDC71917.1"/>
    </source>
</evidence>
<dbReference type="RefSeq" id="WP_218119804.1">
    <property type="nucleotide sequence ID" value="NZ_FMYV01000006.1"/>
</dbReference>
<evidence type="ECO:0000256" key="17">
    <source>
        <dbReference type="ARBA" id="ARBA00030571"/>
    </source>
</evidence>
<dbReference type="GO" id="GO:0009236">
    <property type="term" value="P:cobalamin biosynthetic process"/>
    <property type="evidence" value="ECO:0007669"/>
    <property type="project" value="UniProtKB-UniPathway"/>
</dbReference>
<evidence type="ECO:0000256" key="11">
    <source>
        <dbReference type="ARBA" id="ARBA00022679"/>
    </source>
</evidence>
<comment type="catalytic activity">
    <reaction evidence="1">
        <text>adenosylcob(III)inamide + ATP = adenosylcob(III)inamide phosphate + ADP + H(+)</text>
        <dbReference type="Rhea" id="RHEA:15769"/>
        <dbReference type="ChEBI" id="CHEBI:2480"/>
        <dbReference type="ChEBI" id="CHEBI:15378"/>
        <dbReference type="ChEBI" id="CHEBI:30616"/>
        <dbReference type="ChEBI" id="CHEBI:58502"/>
        <dbReference type="ChEBI" id="CHEBI:456216"/>
        <dbReference type="EC" id="2.7.1.156"/>
    </reaction>
</comment>
<dbReference type="AlphaFoldDB" id="A0A1G6NXF8"/>
<dbReference type="UniPathway" id="UPA00148">
    <property type="reaction ID" value="UER00236"/>
</dbReference>
<dbReference type="PANTHER" id="PTHR34848:SF1">
    <property type="entry name" value="BIFUNCTIONAL ADENOSYLCOBALAMIN BIOSYNTHESIS PROTEIN COBU"/>
    <property type="match status" value="1"/>
</dbReference>
<dbReference type="STRING" id="28234.SAMN04488588_1680"/>
<dbReference type="GO" id="GO:0008820">
    <property type="term" value="F:cobinamide phosphate guanylyltransferase activity"/>
    <property type="evidence" value="ECO:0007669"/>
    <property type="project" value="UniProtKB-EC"/>
</dbReference>
<evidence type="ECO:0000256" key="3">
    <source>
        <dbReference type="ARBA" id="ARBA00001522"/>
    </source>
</evidence>
<keyword evidence="21" id="KW-1185">Reference proteome</keyword>
<evidence type="ECO:0000256" key="12">
    <source>
        <dbReference type="ARBA" id="ARBA00022741"/>
    </source>
</evidence>
<gene>
    <name evidence="20" type="ORF">SAMN04488588_1680</name>
</gene>
<feature type="binding site" evidence="19">
    <location>
        <position position="61"/>
    </location>
    <ligand>
        <name>GTP</name>
        <dbReference type="ChEBI" id="CHEBI:37565"/>
    </ligand>
</feature>
<comment type="function">
    <text evidence="4">Catalyzes ATP-dependent phosphorylation of adenosylcobinamide and addition of GMP to adenosylcobinamide phosphate.</text>
</comment>
<dbReference type="CDD" id="cd00544">
    <property type="entry name" value="CobU"/>
    <property type="match status" value="1"/>
</dbReference>
<dbReference type="PANTHER" id="PTHR34848">
    <property type="match status" value="1"/>
</dbReference>
<dbReference type="Gene3D" id="3.40.50.300">
    <property type="entry name" value="P-loop containing nucleotide triphosphate hydrolases"/>
    <property type="match status" value="1"/>
</dbReference>
<evidence type="ECO:0000256" key="1">
    <source>
        <dbReference type="ARBA" id="ARBA00000312"/>
    </source>
</evidence>
<keyword evidence="11 20" id="KW-0808">Transferase</keyword>
<evidence type="ECO:0000256" key="13">
    <source>
        <dbReference type="ARBA" id="ARBA00022777"/>
    </source>
</evidence>
<evidence type="ECO:0000256" key="14">
    <source>
        <dbReference type="ARBA" id="ARBA00022840"/>
    </source>
</evidence>
<keyword evidence="14" id="KW-0067">ATP-binding</keyword>
<accession>A0A1G6NXF8</accession>
<comment type="pathway">
    <text evidence="5">Cofactor biosynthesis; adenosylcobalamin biosynthesis; adenosylcobalamin from cob(II)yrinate a,c-diamide: step 6/7.</text>
</comment>
<keyword evidence="13 20" id="KW-0418">Kinase</keyword>
<keyword evidence="10" id="KW-0169">Cobalamin biosynthesis</keyword>
<evidence type="ECO:0000256" key="6">
    <source>
        <dbReference type="ARBA" id="ARBA00005159"/>
    </source>
</evidence>
<comment type="catalytic activity">
    <reaction evidence="3">
        <text>adenosylcob(III)inamide + GTP = adenosylcob(III)inamide phosphate + GDP + H(+)</text>
        <dbReference type="Rhea" id="RHEA:15765"/>
        <dbReference type="ChEBI" id="CHEBI:2480"/>
        <dbReference type="ChEBI" id="CHEBI:15378"/>
        <dbReference type="ChEBI" id="CHEBI:37565"/>
        <dbReference type="ChEBI" id="CHEBI:58189"/>
        <dbReference type="ChEBI" id="CHEBI:58502"/>
        <dbReference type="EC" id="2.7.1.156"/>
    </reaction>
</comment>
<dbReference type="InterPro" id="IPR027417">
    <property type="entry name" value="P-loop_NTPase"/>
</dbReference>
<evidence type="ECO:0000256" key="9">
    <source>
        <dbReference type="ARBA" id="ARBA00012523"/>
    </source>
</evidence>
<dbReference type="EMBL" id="FMYV01000006">
    <property type="protein sequence ID" value="SDC71917.1"/>
    <property type="molecule type" value="Genomic_DNA"/>
</dbReference>
<dbReference type="SUPFAM" id="SSF52540">
    <property type="entry name" value="P-loop containing nucleoside triphosphate hydrolases"/>
    <property type="match status" value="1"/>
</dbReference>
<comment type="pathway">
    <text evidence="6">Cofactor biosynthesis; adenosylcobalamin biosynthesis; adenosylcobalamin from cob(II)yrinate a,c-diamide: step 5/7.</text>
</comment>
<sequence length="177" mass="20094">MKIVMVTGGQSCGKSTFAQKTAENISGKRVYVATAQAFDQEMEIKIQKHIEEREDKFDTIEEPLELDQAILKTKEYDVVLLDCLTMWTSNIILNNENNEEAAVEKYLNNFLKSIEKLKNHSNIQKLIIVTNEVGWGIIPGNKLSRIFARLLGTVNKKIAKISDEVYMMVSGIEVKIK</sequence>
<evidence type="ECO:0000256" key="7">
    <source>
        <dbReference type="ARBA" id="ARBA00007490"/>
    </source>
</evidence>
<dbReference type="EC" id="2.7.7.62" evidence="9"/>
<dbReference type="GO" id="GO:0005524">
    <property type="term" value="F:ATP binding"/>
    <property type="evidence" value="ECO:0007669"/>
    <property type="project" value="UniProtKB-KW"/>
</dbReference>
<feature type="active site" description="GMP-histidine intermediate" evidence="18">
    <location>
        <position position="49"/>
    </location>
</feature>
<evidence type="ECO:0000256" key="10">
    <source>
        <dbReference type="ARBA" id="ARBA00022573"/>
    </source>
</evidence>
<dbReference type="GO" id="GO:0005525">
    <property type="term" value="F:GTP binding"/>
    <property type="evidence" value="ECO:0007669"/>
    <property type="project" value="UniProtKB-KW"/>
</dbReference>
<protein>
    <recommendedName>
        <fullName evidence="16">Adenosylcobinamide kinase</fullName>
        <ecNumber evidence="8">2.7.1.156</ecNumber>
        <ecNumber evidence="9">2.7.7.62</ecNumber>
    </recommendedName>
    <alternativeName>
        <fullName evidence="17">Adenosylcobinamide-phosphate guanylyltransferase</fullName>
    </alternativeName>
</protein>
<evidence type="ECO:0000256" key="4">
    <source>
        <dbReference type="ARBA" id="ARBA00003889"/>
    </source>
</evidence>
<dbReference type="NCBIfam" id="NF004469">
    <property type="entry name" value="PRK05800.1"/>
    <property type="match status" value="1"/>
</dbReference>
<dbReference type="Pfam" id="PF02283">
    <property type="entry name" value="CobU"/>
    <property type="match status" value="1"/>
</dbReference>
<feature type="binding site" evidence="19">
    <location>
        <position position="82"/>
    </location>
    <ligand>
        <name>GTP</name>
        <dbReference type="ChEBI" id="CHEBI:37565"/>
    </ligand>
</feature>
<dbReference type="InterPro" id="IPR003203">
    <property type="entry name" value="CobU/CobP"/>
</dbReference>
<evidence type="ECO:0000256" key="16">
    <source>
        <dbReference type="ARBA" id="ARBA00029570"/>
    </source>
</evidence>
<dbReference type="GO" id="GO:0043752">
    <property type="term" value="F:adenosylcobinamide kinase activity"/>
    <property type="evidence" value="ECO:0007669"/>
    <property type="project" value="UniProtKB-EC"/>
</dbReference>
<dbReference type="PIRSF" id="PIRSF006135">
    <property type="entry name" value="CobU"/>
    <property type="match status" value="1"/>
</dbReference>
<keyword evidence="12 19" id="KW-0547">Nucleotide-binding</keyword>
<organism evidence="20 21">
    <name type="scientific">Geotoga petraea</name>
    <dbReference type="NCBI Taxonomy" id="28234"/>
    <lineage>
        <taxon>Bacteria</taxon>
        <taxon>Thermotogati</taxon>
        <taxon>Thermotogota</taxon>
        <taxon>Thermotogae</taxon>
        <taxon>Petrotogales</taxon>
        <taxon>Petrotogaceae</taxon>
        <taxon>Geotoga</taxon>
    </lineage>
</organism>
<feature type="binding site" evidence="19">
    <location>
        <begin position="8"/>
        <end position="15"/>
    </location>
    <ligand>
        <name>GTP</name>
        <dbReference type="ChEBI" id="CHEBI:37565"/>
    </ligand>
</feature>
<proteinExistence type="inferred from homology"/>
<evidence type="ECO:0000256" key="15">
    <source>
        <dbReference type="ARBA" id="ARBA00023134"/>
    </source>
</evidence>
<evidence type="ECO:0000256" key="18">
    <source>
        <dbReference type="PIRSR" id="PIRSR006135-1"/>
    </source>
</evidence>
<keyword evidence="20" id="KW-0548">Nucleotidyltransferase</keyword>
<comment type="similarity">
    <text evidence="7">Belongs to the CobU/CobP family.</text>
</comment>
<dbReference type="Proteomes" id="UP000199322">
    <property type="component" value="Unassembled WGS sequence"/>
</dbReference>
<evidence type="ECO:0000256" key="19">
    <source>
        <dbReference type="PIRSR" id="PIRSR006135-2"/>
    </source>
</evidence>
<keyword evidence="15 19" id="KW-0342">GTP-binding</keyword>
<evidence type="ECO:0000256" key="2">
    <source>
        <dbReference type="ARBA" id="ARBA00000711"/>
    </source>
</evidence>
<evidence type="ECO:0000256" key="8">
    <source>
        <dbReference type="ARBA" id="ARBA00012016"/>
    </source>
</evidence>
<feature type="binding site" evidence="19">
    <location>
        <begin position="33"/>
        <end position="35"/>
    </location>
    <ligand>
        <name>GTP</name>
        <dbReference type="ChEBI" id="CHEBI:37565"/>
    </ligand>
</feature>
<reference evidence="20 21" key="1">
    <citation type="submission" date="2016-10" db="EMBL/GenBank/DDBJ databases">
        <authorList>
            <person name="de Groot N.N."/>
        </authorList>
    </citation>
    <scope>NUCLEOTIDE SEQUENCE [LARGE SCALE GENOMIC DNA]</scope>
    <source>
        <strain evidence="20 21">WG14</strain>
    </source>
</reference>
<evidence type="ECO:0000256" key="5">
    <source>
        <dbReference type="ARBA" id="ARBA00004692"/>
    </source>
</evidence>
<dbReference type="EC" id="2.7.1.156" evidence="8"/>